<evidence type="ECO:0000256" key="1">
    <source>
        <dbReference type="ARBA" id="ARBA00023242"/>
    </source>
</evidence>
<organism evidence="5 6">
    <name type="scientific">Rhipicephalus sanguineus</name>
    <name type="common">Brown dog tick</name>
    <name type="synonym">Ixodes sanguineus</name>
    <dbReference type="NCBI Taxonomy" id="34632"/>
    <lineage>
        <taxon>Eukaryota</taxon>
        <taxon>Metazoa</taxon>
        <taxon>Ecdysozoa</taxon>
        <taxon>Arthropoda</taxon>
        <taxon>Chelicerata</taxon>
        <taxon>Arachnida</taxon>
        <taxon>Acari</taxon>
        <taxon>Parasitiformes</taxon>
        <taxon>Ixodida</taxon>
        <taxon>Ixodoidea</taxon>
        <taxon>Ixodidae</taxon>
        <taxon>Rhipicephalinae</taxon>
        <taxon>Rhipicephalus</taxon>
        <taxon>Rhipicephalus</taxon>
    </lineage>
</organism>
<dbReference type="PANTHER" id="PTHR47827">
    <property type="entry name" value="AHD DOMAIN-CONTAINING PROTEIN"/>
    <property type="match status" value="1"/>
</dbReference>
<evidence type="ECO:0000259" key="4">
    <source>
        <dbReference type="PROSITE" id="PS51037"/>
    </source>
</evidence>
<feature type="compositionally biased region" description="Low complexity" evidence="3">
    <location>
        <begin position="214"/>
        <end position="243"/>
    </location>
</feature>
<dbReference type="Gene3D" id="1.25.40.180">
    <property type="match status" value="1"/>
</dbReference>
<dbReference type="VEuPathDB" id="VectorBase:RSAN_046881"/>
<dbReference type="CDD" id="cd16906">
    <property type="entry name" value="YEATS_AF-9_like"/>
    <property type="match status" value="1"/>
</dbReference>
<evidence type="ECO:0000313" key="6">
    <source>
        <dbReference type="Proteomes" id="UP000821837"/>
    </source>
</evidence>
<comment type="caution">
    <text evidence="5">The sequence shown here is derived from an EMBL/GenBank/DDBJ whole genome shotgun (WGS) entry which is preliminary data.</text>
</comment>
<dbReference type="InterPro" id="IPR040930">
    <property type="entry name" value="AF-9_AHD"/>
</dbReference>
<dbReference type="GO" id="GO:0003682">
    <property type="term" value="F:chromatin binding"/>
    <property type="evidence" value="ECO:0007669"/>
    <property type="project" value="TreeGrafter"/>
</dbReference>
<dbReference type="SUPFAM" id="SSF48371">
    <property type="entry name" value="ARM repeat"/>
    <property type="match status" value="1"/>
</dbReference>
<gene>
    <name evidence="5" type="ORF">HPB52_014948</name>
</gene>
<dbReference type="PANTHER" id="PTHR47827:SF3">
    <property type="entry name" value="AF-9 ANC1 HOMOLOGY DOMAIN-CONTAINING PROTEIN"/>
    <property type="match status" value="1"/>
</dbReference>
<evidence type="ECO:0000256" key="3">
    <source>
        <dbReference type="SAM" id="MobiDB-lite"/>
    </source>
</evidence>
<feature type="compositionally biased region" description="Pro residues" evidence="3">
    <location>
        <begin position="170"/>
        <end position="185"/>
    </location>
</feature>
<keyword evidence="1 2" id="KW-0539">Nucleus</keyword>
<reference evidence="5" key="2">
    <citation type="submission" date="2021-09" db="EMBL/GenBank/DDBJ databases">
        <authorList>
            <person name="Jia N."/>
            <person name="Wang J."/>
            <person name="Shi W."/>
            <person name="Du L."/>
            <person name="Sun Y."/>
            <person name="Zhan W."/>
            <person name="Jiang J."/>
            <person name="Wang Q."/>
            <person name="Zhang B."/>
            <person name="Ji P."/>
            <person name="Sakyi L.B."/>
            <person name="Cui X."/>
            <person name="Yuan T."/>
            <person name="Jiang B."/>
            <person name="Yang W."/>
            <person name="Lam T.T.-Y."/>
            <person name="Chang Q."/>
            <person name="Ding S."/>
            <person name="Wang X."/>
            <person name="Zhu J."/>
            <person name="Ruan X."/>
            <person name="Zhao L."/>
            <person name="Wei J."/>
            <person name="Que T."/>
            <person name="Du C."/>
            <person name="Cheng J."/>
            <person name="Dai P."/>
            <person name="Han X."/>
            <person name="Huang E."/>
            <person name="Gao Y."/>
            <person name="Liu J."/>
            <person name="Shao H."/>
            <person name="Ye R."/>
            <person name="Li L."/>
            <person name="Wei W."/>
            <person name="Wang X."/>
            <person name="Wang C."/>
            <person name="Huo Q."/>
            <person name="Li W."/>
            <person name="Guo W."/>
            <person name="Chen H."/>
            <person name="Chen S."/>
            <person name="Zhou L."/>
            <person name="Zhou L."/>
            <person name="Ni X."/>
            <person name="Tian J."/>
            <person name="Zhou Y."/>
            <person name="Sheng Y."/>
            <person name="Liu T."/>
            <person name="Pan Y."/>
            <person name="Xia L."/>
            <person name="Li J."/>
            <person name="Zhao F."/>
            <person name="Cao W."/>
        </authorList>
    </citation>
    <scope>NUCLEOTIDE SEQUENCE</scope>
    <source>
        <strain evidence="5">Rsan-2018</strain>
        <tissue evidence="5">Larvae</tissue>
    </source>
</reference>
<dbReference type="Proteomes" id="UP000821837">
    <property type="component" value="Chromosome 3"/>
</dbReference>
<feature type="compositionally biased region" description="Basic and acidic residues" evidence="3">
    <location>
        <begin position="244"/>
        <end position="275"/>
    </location>
</feature>
<feature type="compositionally biased region" description="Pro residues" evidence="3">
    <location>
        <begin position="417"/>
        <end position="429"/>
    </location>
</feature>
<protein>
    <recommendedName>
        <fullName evidence="4">YEATS domain-containing protein</fullName>
    </recommendedName>
</protein>
<dbReference type="Pfam" id="PF03366">
    <property type="entry name" value="YEATS"/>
    <property type="match status" value="1"/>
</dbReference>
<evidence type="ECO:0000313" key="5">
    <source>
        <dbReference type="EMBL" id="KAH7962232.1"/>
    </source>
</evidence>
<dbReference type="PROSITE" id="PS51037">
    <property type="entry name" value="YEATS"/>
    <property type="match status" value="1"/>
</dbReference>
<proteinExistence type="predicted"/>
<feature type="compositionally biased region" description="Low complexity" evidence="3">
    <location>
        <begin position="347"/>
        <end position="364"/>
    </location>
</feature>
<name>A0A9D4T108_RHISA</name>
<dbReference type="InterPro" id="IPR038704">
    <property type="entry name" value="YEAST_sf"/>
</dbReference>
<feature type="compositionally biased region" description="Basic and acidic residues" evidence="3">
    <location>
        <begin position="375"/>
        <end position="412"/>
    </location>
</feature>
<dbReference type="GO" id="GO:0045893">
    <property type="term" value="P:positive regulation of DNA-templated transcription"/>
    <property type="evidence" value="ECO:0007669"/>
    <property type="project" value="TreeGrafter"/>
</dbReference>
<accession>A0A9D4T108</accession>
<feature type="compositionally biased region" description="Basic and acidic residues" evidence="3">
    <location>
        <begin position="197"/>
        <end position="213"/>
    </location>
</feature>
<dbReference type="EMBL" id="JABSTV010001249">
    <property type="protein sequence ID" value="KAH7962232.1"/>
    <property type="molecule type" value="Genomic_DNA"/>
</dbReference>
<dbReference type="VEuPathDB" id="VectorBase:RSAN_033049"/>
<keyword evidence="6" id="KW-1185">Reference proteome</keyword>
<dbReference type="Pfam" id="PF17793">
    <property type="entry name" value="AHD"/>
    <property type="match status" value="1"/>
</dbReference>
<feature type="compositionally biased region" description="Basic and acidic residues" evidence="3">
    <location>
        <begin position="282"/>
        <end position="337"/>
    </location>
</feature>
<dbReference type="Gene3D" id="2.60.40.1970">
    <property type="entry name" value="YEATS domain"/>
    <property type="match status" value="1"/>
</dbReference>
<dbReference type="InterPro" id="IPR052790">
    <property type="entry name" value="YEATS_domain"/>
</dbReference>
<dbReference type="GO" id="GO:0003723">
    <property type="term" value="F:RNA binding"/>
    <property type="evidence" value="ECO:0007669"/>
    <property type="project" value="InterPro"/>
</dbReference>
<feature type="region of interest" description="Disordered" evidence="3">
    <location>
        <begin position="168"/>
        <end position="465"/>
    </location>
</feature>
<comment type="subcellular location">
    <subcellularLocation>
        <location evidence="2">Nucleus</location>
    </subcellularLocation>
</comment>
<dbReference type="InterPro" id="IPR016024">
    <property type="entry name" value="ARM-type_fold"/>
</dbReference>
<reference evidence="5" key="1">
    <citation type="journal article" date="2020" name="Cell">
        <title>Large-Scale Comparative Analyses of Tick Genomes Elucidate Their Genetic Diversity and Vector Capacities.</title>
        <authorList>
            <consortium name="Tick Genome and Microbiome Consortium (TIGMIC)"/>
            <person name="Jia N."/>
            <person name="Wang J."/>
            <person name="Shi W."/>
            <person name="Du L."/>
            <person name="Sun Y."/>
            <person name="Zhan W."/>
            <person name="Jiang J.F."/>
            <person name="Wang Q."/>
            <person name="Zhang B."/>
            <person name="Ji P."/>
            <person name="Bell-Sakyi L."/>
            <person name="Cui X.M."/>
            <person name="Yuan T.T."/>
            <person name="Jiang B.G."/>
            <person name="Yang W.F."/>
            <person name="Lam T.T."/>
            <person name="Chang Q.C."/>
            <person name="Ding S.J."/>
            <person name="Wang X.J."/>
            <person name="Zhu J.G."/>
            <person name="Ruan X.D."/>
            <person name="Zhao L."/>
            <person name="Wei J.T."/>
            <person name="Ye R.Z."/>
            <person name="Que T.C."/>
            <person name="Du C.H."/>
            <person name="Zhou Y.H."/>
            <person name="Cheng J.X."/>
            <person name="Dai P.F."/>
            <person name="Guo W.B."/>
            <person name="Han X.H."/>
            <person name="Huang E.J."/>
            <person name="Li L.F."/>
            <person name="Wei W."/>
            <person name="Gao Y.C."/>
            <person name="Liu J.Z."/>
            <person name="Shao H.Z."/>
            <person name="Wang X."/>
            <person name="Wang C.C."/>
            <person name="Yang T.C."/>
            <person name="Huo Q.B."/>
            <person name="Li W."/>
            <person name="Chen H.Y."/>
            <person name="Chen S.E."/>
            <person name="Zhou L.G."/>
            <person name="Ni X.B."/>
            <person name="Tian J.H."/>
            <person name="Sheng Y."/>
            <person name="Liu T."/>
            <person name="Pan Y.S."/>
            <person name="Xia L.Y."/>
            <person name="Li J."/>
            <person name="Zhao F."/>
            <person name="Cao W.C."/>
        </authorList>
    </citation>
    <scope>NUCLEOTIDE SEQUENCE</scope>
    <source>
        <strain evidence="5">Rsan-2018</strain>
    </source>
</reference>
<dbReference type="InterPro" id="IPR055129">
    <property type="entry name" value="YEATS_dom"/>
</dbReference>
<evidence type="ECO:0000256" key="2">
    <source>
        <dbReference type="PROSITE-ProRule" id="PRU00376"/>
    </source>
</evidence>
<feature type="domain" description="YEATS" evidence="4">
    <location>
        <begin position="2"/>
        <end position="138"/>
    </location>
</feature>
<sequence length="700" mass="77874">MTSPTKSIEVKLELGHRAVLRARPTAEGFTHDWTVFVRGPEGCNIHHFVDKVIFLLHESFPKPKRVLKEPPYQVSESGYAGFNMPVEVYFRTKEDPKKVTFVYDLYLSVDGTPISNIRCEKLTFHNPPDDFCHKLLKAGGVQNFNLPEIGAIVVSARLTWLEAPLWSSHHPPPPLPPSPPPPVPHNPMADLFSTPAAKKEMPPEKSSKGKEQKSSQSKSKSSKSHSSSGTSSTSSHKLSSSSGSKEHKSSSRDKERHKDPSREKNKERDKSRDTKLSSAAEAEAKVPEPKLPESKGSSEVDSRRAEKSSQKHRDKTKDKSSKERSSKEHGPQKESTHKTSSLPPPASTESSSSKSSKNASAPRRPLSPPPPKKPRLQEPERKKKDSSKTHRPKDSPKKPPEHPDRKPPEPSEKLPSPLLPLPASPPPVLPVREPSPVHATNQSVPAPPPVSEESNSPKVPAAPARGPLNQLMLEMEQEDLLSPLSSPSASPTPTREVVAPIAKAPPPPSAADHLQELQELKKRILNLEDPRRLQAVVDLVEGTGLYKMTEESFDFDLCTLDKMTLERLQACLNGSAIFMPEKTTIYTTLIGLLNARNYNFGGELVELLVKNYKERLKDCKFEDARIIVRVFADLVNCHVISVGSVVSLFESMLEVTLEENIPQVRSDWYVYAVLTALPWVGRELYEKKDQELDRLMRHID</sequence>
<dbReference type="AlphaFoldDB" id="A0A9D4T108"/>
<dbReference type="GO" id="GO:0008023">
    <property type="term" value="C:transcription elongation factor complex"/>
    <property type="evidence" value="ECO:0007669"/>
    <property type="project" value="TreeGrafter"/>
</dbReference>